<organism evidence="1 2">
    <name type="scientific">Arsenophonus nasoniae</name>
    <name type="common">son-killer infecting Nasonia vitripennis</name>
    <dbReference type="NCBI Taxonomy" id="638"/>
    <lineage>
        <taxon>Bacteria</taxon>
        <taxon>Pseudomonadati</taxon>
        <taxon>Pseudomonadota</taxon>
        <taxon>Gammaproteobacteria</taxon>
        <taxon>Enterobacterales</taxon>
        <taxon>Morganellaceae</taxon>
        <taxon>Arsenophonus</taxon>
    </lineage>
</organism>
<dbReference type="Proteomes" id="UP001177597">
    <property type="component" value="Chromosome"/>
</dbReference>
<dbReference type="AlphaFoldDB" id="A0AA95GB25"/>
<dbReference type="RefSeq" id="WP_280629015.1">
    <property type="nucleotide sequence ID" value="NZ_CP123498.1"/>
</dbReference>
<evidence type="ECO:0000313" key="2">
    <source>
        <dbReference type="Proteomes" id="UP001177597"/>
    </source>
</evidence>
<sequence>MDQFSVIVDNAGEQYVSGLDDMVESLCWLEPSILGEIWFERFKSEMNELDKLAKMLYGCVISYCKALSIESSNYAARATHLFWQLCERQAQALLDDCDKPDICHQLRRQFASYCEQVFDQICLHQTARQLNAWAKAKPNLAIYLKQDKA</sequence>
<protein>
    <submittedName>
        <fullName evidence="1">Uncharacterized protein</fullName>
    </submittedName>
</protein>
<name>A0AA95GB25_9GAMM</name>
<reference evidence="1" key="1">
    <citation type="submission" date="2023-04" db="EMBL/GenBank/DDBJ databases">
        <title>Genome dynamics across the evolutionary transition to endosymbiosis.</title>
        <authorList>
            <person name="Siozios S."/>
            <person name="Nadal-Jimenez P."/>
            <person name="Azagi T."/>
            <person name="Sprong H."/>
            <person name="Frost C.L."/>
            <person name="Parratt S.R."/>
            <person name="Taylor G."/>
            <person name="Brettell L."/>
            <person name="Lew K.C."/>
            <person name="Croft L."/>
            <person name="King K.C."/>
            <person name="Brockhurst M.A."/>
            <person name="Hypsa V."/>
            <person name="Novakova E."/>
            <person name="Darby A.C."/>
            <person name="Hurst G.D.D."/>
        </authorList>
    </citation>
    <scope>NUCLEOTIDE SEQUENCE</scope>
    <source>
        <strain evidence="1">AIh</strain>
    </source>
</reference>
<proteinExistence type="predicted"/>
<accession>A0AA95GB25</accession>
<evidence type="ECO:0000313" key="1">
    <source>
        <dbReference type="EMBL" id="WGL94867.1"/>
    </source>
</evidence>
<gene>
    <name evidence="1" type="ORF">QE207_14425</name>
</gene>
<dbReference type="EMBL" id="CP123498">
    <property type="protein sequence ID" value="WGL94867.1"/>
    <property type="molecule type" value="Genomic_DNA"/>
</dbReference>